<name>A0A9W7LEZ6_9STRA</name>
<evidence type="ECO:0000313" key="2">
    <source>
        <dbReference type="EMBL" id="GMI47396.1"/>
    </source>
</evidence>
<keyword evidence="3" id="KW-1185">Reference proteome</keyword>
<protein>
    <recommendedName>
        <fullName evidence="1">ADF-H domain-containing protein</fullName>
    </recommendedName>
</protein>
<dbReference type="PROSITE" id="PS51263">
    <property type="entry name" value="ADF_H"/>
    <property type="match status" value="2"/>
</dbReference>
<dbReference type="SMART" id="SM00102">
    <property type="entry name" value="ADF"/>
    <property type="match status" value="1"/>
</dbReference>
<dbReference type="Gene3D" id="3.40.20.10">
    <property type="entry name" value="Severin"/>
    <property type="match status" value="2"/>
</dbReference>
<dbReference type="GO" id="GO:0051015">
    <property type="term" value="F:actin filament binding"/>
    <property type="evidence" value="ECO:0007669"/>
    <property type="project" value="TreeGrafter"/>
</dbReference>
<evidence type="ECO:0000259" key="1">
    <source>
        <dbReference type="PROSITE" id="PS51263"/>
    </source>
</evidence>
<accession>A0A9W7LEZ6</accession>
<dbReference type="PANTHER" id="PTHR10829:SF56">
    <property type="entry name" value="ADF-H DOMAIN-CONTAINING PROTEIN"/>
    <property type="match status" value="1"/>
</dbReference>
<evidence type="ECO:0000313" key="3">
    <source>
        <dbReference type="Proteomes" id="UP001165065"/>
    </source>
</evidence>
<dbReference type="Pfam" id="PF00241">
    <property type="entry name" value="Cofilin_ADF"/>
    <property type="match status" value="2"/>
</dbReference>
<comment type="caution">
    <text evidence="2">The sequence shown here is derived from an EMBL/GenBank/DDBJ whole genome shotgun (WGS) entry which is preliminary data.</text>
</comment>
<feature type="domain" description="ADF-H" evidence="1">
    <location>
        <begin position="3"/>
        <end position="140"/>
    </location>
</feature>
<dbReference type="EMBL" id="BRYA01000342">
    <property type="protein sequence ID" value="GMI47396.1"/>
    <property type="molecule type" value="Genomic_DNA"/>
</dbReference>
<organism evidence="2 3">
    <name type="scientific">Triparma columacea</name>
    <dbReference type="NCBI Taxonomy" id="722753"/>
    <lineage>
        <taxon>Eukaryota</taxon>
        <taxon>Sar</taxon>
        <taxon>Stramenopiles</taxon>
        <taxon>Ochrophyta</taxon>
        <taxon>Bolidophyceae</taxon>
        <taxon>Parmales</taxon>
        <taxon>Triparmaceae</taxon>
        <taxon>Triparma</taxon>
    </lineage>
</organism>
<dbReference type="PANTHER" id="PTHR10829">
    <property type="entry name" value="CORTACTIN AND DREBRIN"/>
    <property type="match status" value="1"/>
</dbReference>
<dbReference type="InterPro" id="IPR029006">
    <property type="entry name" value="ADF-H/Gelsolin-like_dom_sf"/>
</dbReference>
<reference evidence="3" key="1">
    <citation type="journal article" date="2023" name="Commun. Biol.">
        <title>Genome analysis of Parmales, the sister group of diatoms, reveals the evolutionary specialization of diatoms from phago-mixotrophs to photoautotrophs.</title>
        <authorList>
            <person name="Ban H."/>
            <person name="Sato S."/>
            <person name="Yoshikawa S."/>
            <person name="Yamada K."/>
            <person name="Nakamura Y."/>
            <person name="Ichinomiya M."/>
            <person name="Sato N."/>
            <person name="Blanc-Mathieu R."/>
            <person name="Endo H."/>
            <person name="Kuwata A."/>
            <person name="Ogata H."/>
        </authorList>
    </citation>
    <scope>NUCLEOTIDE SEQUENCE [LARGE SCALE GENOMIC DNA]</scope>
</reference>
<dbReference type="GO" id="GO:0005884">
    <property type="term" value="C:actin filament"/>
    <property type="evidence" value="ECO:0007669"/>
    <property type="project" value="TreeGrafter"/>
</dbReference>
<dbReference type="SUPFAM" id="SSF55753">
    <property type="entry name" value="Actin depolymerizing proteins"/>
    <property type="match status" value="2"/>
</dbReference>
<proteinExistence type="predicted"/>
<dbReference type="GO" id="GO:0030427">
    <property type="term" value="C:site of polarized growth"/>
    <property type="evidence" value="ECO:0007669"/>
    <property type="project" value="TreeGrafter"/>
</dbReference>
<dbReference type="GO" id="GO:0030864">
    <property type="term" value="C:cortical actin cytoskeleton"/>
    <property type="evidence" value="ECO:0007669"/>
    <property type="project" value="TreeGrafter"/>
</dbReference>
<feature type="domain" description="ADF-H" evidence="1">
    <location>
        <begin position="175"/>
        <end position="310"/>
    </location>
</feature>
<sequence length="324" mass="35570">MAAFQFEVPDAVHQAMKDVRSDELDCDWMVATWDTPTSLKLEGSGSGGLESMKAILPQNDVAYGLLREKFNWESVGDVSADTIKFIFIYWFPDSGVPLMRKMKVGTMEGQVRKLFQQYHADIMAGNGGEFTADIVKTLLENITGKADHTTAARAAPKVEKFERKFIGGMDGKTQDIAFSDGDALKSAIASVRDDNQPDIDFCIADFDMSTKKPALKLKVAGRGGLEAIKAALAADQFNYGFVRITETIDQTEAIKFCFIKSQPEATSFKSKGKLGLLGGAVSSVFHPYHGDIFIDEVGDLKMEEVILATKKVSIGFCAEDKKRM</sequence>
<dbReference type="CDD" id="cd11282">
    <property type="entry name" value="ADF_coactosin_like"/>
    <property type="match status" value="1"/>
</dbReference>
<dbReference type="GO" id="GO:0030833">
    <property type="term" value="P:regulation of actin filament polymerization"/>
    <property type="evidence" value="ECO:0007669"/>
    <property type="project" value="TreeGrafter"/>
</dbReference>
<dbReference type="AlphaFoldDB" id="A0A9W7LEZ6"/>
<gene>
    <name evidence="2" type="ORF">TrCOL_g3657</name>
</gene>
<dbReference type="OrthoDB" id="20822at2759"/>
<dbReference type="InterPro" id="IPR002108">
    <property type="entry name" value="ADF-H"/>
</dbReference>
<dbReference type="Proteomes" id="UP001165065">
    <property type="component" value="Unassembled WGS sequence"/>
</dbReference>